<dbReference type="Gene3D" id="3.40.50.150">
    <property type="entry name" value="Vaccinia Virus protein VP39"/>
    <property type="match status" value="1"/>
</dbReference>
<dbReference type="GO" id="GO:0008171">
    <property type="term" value="F:O-methyltransferase activity"/>
    <property type="evidence" value="ECO:0007669"/>
    <property type="project" value="TreeGrafter"/>
</dbReference>
<dbReference type="Pfam" id="PF05050">
    <property type="entry name" value="Methyltransf_21"/>
    <property type="match status" value="1"/>
</dbReference>
<name>A0A382FX64_9ZZZZ</name>
<dbReference type="InterPro" id="IPR029063">
    <property type="entry name" value="SAM-dependent_MTases_sf"/>
</dbReference>
<sequence length="335" mass="38372">VILRYLSKLTVYQTIPVYNLNWLKSPSFYAELLEDRRVNIIDVGARNSSLEELQPLNSLINYLGFDADKEEVDRLNSKESCFNSSKFIAACVAGHSGNVDFMLHNDAGNSSIYYFDKKYSDWYHEQSSNPVERIINLPCDTLDNLIDSEFDVDVIKLDTQGSECEILSGASKVLEKALMVESEVEFLSMYEGQKLAYSLMGKMNGLGFDLLYLNRVFGSSRRFKGISRGQLIFGDALFGLSRESVKKLSVDKKIKYCSLLINYGHCDFAYDLYLDNSDIQDKAPKLKVFFEKLNRKPSKLSKFFKFMVDKVIFVLLYLRRTNGLSSDSDRSWPVR</sequence>
<dbReference type="SUPFAM" id="SSF53335">
    <property type="entry name" value="S-adenosyl-L-methionine-dependent methyltransferases"/>
    <property type="match status" value="1"/>
</dbReference>
<dbReference type="InterPro" id="IPR006342">
    <property type="entry name" value="FkbM_mtfrase"/>
</dbReference>
<dbReference type="PANTHER" id="PTHR36973:SF4">
    <property type="entry name" value="NODULATION PROTEIN"/>
    <property type="match status" value="1"/>
</dbReference>
<evidence type="ECO:0000313" key="2">
    <source>
        <dbReference type="EMBL" id="SVB66863.1"/>
    </source>
</evidence>
<organism evidence="2">
    <name type="scientific">marine metagenome</name>
    <dbReference type="NCBI Taxonomy" id="408172"/>
    <lineage>
        <taxon>unclassified sequences</taxon>
        <taxon>metagenomes</taxon>
        <taxon>ecological metagenomes</taxon>
    </lineage>
</organism>
<feature type="domain" description="Methyltransferase FkbM" evidence="1">
    <location>
        <begin position="56"/>
        <end position="209"/>
    </location>
</feature>
<evidence type="ECO:0000259" key="1">
    <source>
        <dbReference type="Pfam" id="PF05050"/>
    </source>
</evidence>
<dbReference type="EMBL" id="UINC01052026">
    <property type="protein sequence ID" value="SVB66863.1"/>
    <property type="molecule type" value="Genomic_DNA"/>
</dbReference>
<dbReference type="AlphaFoldDB" id="A0A382FX64"/>
<reference evidence="2" key="1">
    <citation type="submission" date="2018-05" db="EMBL/GenBank/DDBJ databases">
        <authorList>
            <person name="Lanie J.A."/>
            <person name="Ng W.-L."/>
            <person name="Kazmierczak K.M."/>
            <person name="Andrzejewski T.M."/>
            <person name="Davidsen T.M."/>
            <person name="Wayne K.J."/>
            <person name="Tettelin H."/>
            <person name="Glass J.I."/>
            <person name="Rusch D."/>
            <person name="Podicherti R."/>
            <person name="Tsui H.-C.T."/>
            <person name="Winkler M.E."/>
        </authorList>
    </citation>
    <scope>NUCLEOTIDE SEQUENCE</scope>
</reference>
<dbReference type="PANTHER" id="PTHR36973">
    <property type="entry name" value="SLL1456 PROTEIN-RELATED"/>
    <property type="match status" value="1"/>
</dbReference>
<dbReference type="InterPro" id="IPR053188">
    <property type="entry name" value="FkbM_Methyltransferase"/>
</dbReference>
<gene>
    <name evidence="2" type="ORF">METZ01_LOCUS219717</name>
</gene>
<accession>A0A382FX64</accession>
<protein>
    <recommendedName>
        <fullName evidence="1">Methyltransferase FkbM domain-containing protein</fullName>
    </recommendedName>
</protein>
<proteinExistence type="predicted"/>
<feature type="non-terminal residue" evidence="2">
    <location>
        <position position="1"/>
    </location>
</feature>